<keyword evidence="2" id="KW-1185">Reference proteome</keyword>
<reference evidence="1 2" key="1">
    <citation type="journal article" date="2014" name="Virology">
        <title>Genome of brown tide virus (AaV), the little giant of the Megaviridae, elucidates NCLDV genome expansion and host-virus coevolution.</title>
        <authorList>
            <person name="Moniruzzaman M."/>
            <person name="LeCleir G.R."/>
            <person name="Brown C.M."/>
            <person name="Gobler C.J."/>
            <person name="Bidle K.D."/>
            <person name="Wilson W.H."/>
            <person name="Wilhelm S.W."/>
        </authorList>
    </citation>
    <scope>NUCLEOTIDE SEQUENCE [LARGE SCALE GENOMIC DNA]</scope>
    <source>
        <strain evidence="1">BtV-01</strain>
    </source>
</reference>
<accession>A0A076FFL1</accession>
<evidence type="ECO:0000313" key="2">
    <source>
        <dbReference type="Proteomes" id="UP000028667"/>
    </source>
</evidence>
<name>A0A076FFL1_9VIRU</name>
<dbReference type="KEGG" id="vg:20041590"/>
<dbReference type="GeneID" id="20041590"/>
<protein>
    <submittedName>
        <fullName evidence="1">Uncharacterized protein</fullName>
    </submittedName>
</protein>
<sequence>MKMLKESNSNPKEKFSYFGIDPEVCRPPEGFKSWTEYAKKEIQINKKFSKKKK</sequence>
<gene>
    <name evidence="1" type="ORF">AaV_068</name>
</gene>
<evidence type="ECO:0000313" key="1">
    <source>
        <dbReference type="EMBL" id="AII17049.1"/>
    </source>
</evidence>
<dbReference type="RefSeq" id="YP_009052146.1">
    <property type="nucleotide sequence ID" value="NC_024697.1"/>
</dbReference>
<organism evidence="1 2">
    <name type="scientific">Aureococcus anophagefferens virus</name>
    <dbReference type="NCBI Taxonomy" id="1474867"/>
    <lineage>
        <taxon>Viruses</taxon>
        <taxon>Varidnaviria</taxon>
        <taxon>Bamfordvirae</taxon>
        <taxon>Nucleocytoviricota</taxon>
        <taxon>Megaviricetes</taxon>
        <taxon>Imitervirales</taxon>
        <taxon>Schizomimiviridae</taxon>
        <taxon>Kratosvirus</taxon>
        <taxon>Kratosvirus quantuckense</taxon>
    </lineage>
</organism>
<proteinExistence type="predicted"/>
<dbReference type="Proteomes" id="UP000028667">
    <property type="component" value="Segment"/>
</dbReference>
<dbReference type="EMBL" id="KJ645900">
    <property type="protein sequence ID" value="AII17049.1"/>
    <property type="molecule type" value="Genomic_DNA"/>
</dbReference>